<dbReference type="OrthoDB" id="1787213at2"/>
<proteinExistence type="predicted"/>
<dbReference type="EMBL" id="MCHY01000008">
    <property type="protein sequence ID" value="RKD24276.1"/>
    <property type="molecule type" value="Genomic_DNA"/>
</dbReference>
<dbReference type="Proteomes" id="UP000284219">
    <property type="component" value="Unassembled WGS sequence"/>
</dbReference>
<evidence type="ECO:0000313" key="2">
    <source>
        <dbReference type="Proteomes" id="UP000284219"/>
    </source>
</evidence>
<evidence type="ECO:0008006" key="3">
    <source>
        <dbReference type="Google" id="ProtNLM"/>
    </source>
</evidence>
<organism evidence="1 2">
    <name type="scientific">Ammoniphilus oxalaticus</name>
    <dbReference type="NCBI Taxonomy" id="66863"/>
    <lineage>
        <taxon>Bacteria</taxon>
        <taxon>Bacillati</taxon>
        <taxon>Bacillota</taxon>
        <taxon>Bacilli</taxon>
        <taxon>Bacillales</taxon>
        <taxon>Paenibacillaceae</taxon>
        <taxon>Aneurinibacillus group</taxon>
        <taxon>Ammoniphilus</taxon>
    </lineage>
</organism>
<keyword evidence="2" id="KW-1185">Reference proteome</keyword>
<gene>
    <name evidence="1" type="ORF">BEP19_07690</name>
</gene>
<name>A0A419SK14_9BACL</name>
<reference evidence="1 2" key="1">
    <citation type="submission" date="2016-08" db="EMBL/GenBank/DDBJ databases">
        <title>Novel Firmicute Genomes.</title>
        <authorList>
            <person name="Poppleton D.I."/>
            <person name="Gribaldo S."/>
        </authorList>
    </citation>
    <scope>NUCLEOTIDE SEQUENCE [LARGE SCALE GENOMIC DNA]</scope>
    <source>
        <strain evidence="1 2">RAOx-1</strain>
    </source>
</reference>
<evidence type="ECO:0000313" key="1">
    <source>
        <dbReference type="EMBL" id="RKD24276.1"/>
    </source>
</evidence>
<accession>A0A419SK14</accession>
<sequence>MHVIITSHVKQRLREQRQQRISVQDIIRQAKSIPGTIPVATRFRGFSSHAGRTYDMVVKDIAKGRLVITVIGK</sequence>
<comment type="caution">
    <text evidence="1">The sequence shown here is derived from an EMBL/GenBank/DDBJ whole genome shotgun (WGS) entry which is preliminary data.</text>
</comment>
<dbReference type="AlphaFoldDB" id="A0A419SK14"/>
<protein>
    <recommendedName>
        <fullName evidence="3">DUF4258 domain-containing protein</fullName>
    </recommendedName>
</protein>